<protein>
    <submittedName>
        <fullName evidence="3">Guanine nucleotide binding protein (G protein), beta polypeptide 1-like</fullName>
    </submittedName>
</protein>
<accession>A0A8C1HTI9</accession>
<organism evidence="3 4">
    <name type="scientific">Cyprinus carpio carpio</name>
    <dbReference type="NCBI Taxonomy" id="630221"/>
    <lineage>
        <taxon>Eukaryota</taxon>
        <taxon>Metazoa</taxon>
        <taxon>Chordata</taxon>
        <taxon>Craniata</taxon>
        <taxon>Vertebrata</taxon>
        <taxon>Euteleostomi</taxon>
        <taxon>Actinopterygii</taxon>
        <taxon>Neopterygii</taxon>
        <taxon>Teleostei</taxon>
        <taxon>Ostariophysi</taxon>
        <taxon>Cypriniformes</taxon>
        <taxon>Cyprinidae</taxon>
        <taxon>Cyprininae</taxon>
        <taxon>Cyprinus</taxon>
    </lineage>
</organism>
<proteinExistence type="predicted"/>
<dbReference type="SMART" id="SM00320">
    <property type="entry name" value="WD40"/>
    <property type="match status" value="5"/>
</dbReference>
<dbReference type="InterPro" id="IPR036322">
    <property type="entry name" value="WD40_repeat_dom_sf"/>
</dbReference>
<evidence type="ECO:0000313" key="4">
    <source>
        <dbReference type="Proteomes" id="UP001108240"/>
    </source>
</evidence>
<keyword evidence="2" id="KW-0677">Repeat</keyword>
<dbReference type="GeneTree" id="ENSGT00390000018606"/>
<reference evidence="3" key="2">
    <citation type="submission" date="2025-09" db="UniProtKB">
        <authorList>
            <consortium name="Ensembl"/>
        </authorList>
    </citation>
    <scope>IDENTIFICATION</scope>
</reference>
<evidence type="ECO:0000256" key="1">
    <source>
        <dbReference type="ARBA" id="ARBA00022574"/>
    </source>
</evidence>
<dbReference type="Gene3D" id="2.130.10.10">
    <property type="entry name" value="YVTN repeat-like/Quinoprotein amine dehydrogenase"/>
    <property type="match status" value="2"/>
</dbReference>
<name>A0A8C1HTI9_CYPCA</name>
<dbReference type="InterPro" id="IPR015943">
    <property type="entry name" value="WD40/YVTN_repeat-like_dom_sf"/>
</dbReference>
<dbReference type="Pfam" id="PF00400">
    <property type="entry name" value="WD40"/>
    <property type="match status" value="1"/>
</dbReference>
<dbReference type="SUPFAM" id="SSF50978">
    <property type="entry name" value="WD40 repeat-like"/>
    <property type="match status" value="1"/>
</dbReference>
<dbReference type="Ensembl" id="ENSCCRT00000079699.2">
    <property type="protein sequence ID" value="ENSCCRP00000073559.2"/>
    <property type="gene ID" value="ENSCCRG00000039704.2"/>
</dbReference>
<dbReference type="PANTHER" id="PTHR19854">
    <property type="entry name" value="TRANSDUCIN BETA-LIKE 3"/>
    <property type="match status" value="1"/>
</dbReference>
<dbReference type="Proteomes" id="UP001108240">
    <property type="component" value="Unplaced"/>
</dbReference>
<dbReference type="AlphaFoldDB" id="A0A8C1HTI9"/>
<dbReference type="InterPro" id="IPR001680">
    <property type="entry name" value="WD40_rpt"/>
</dbReference>
<keyword evidence="1" id="KW-0853">WD repeat</keyword>
<dbReference type="PANTHER" id="PTHR19854:SF1">
    <property type="entry name" value="GUANINE NUCLEOTIDE-BINDING PROTEIN SUBUNIT BETA-LIKE PROTEIN 1"/>
    <property type="match status" value="1"/>
</dbReference>
<keyword evidence="4" id="KW-1185">Reference proteome</keyword>
<reference evidence="3" key="1">
    <citation type="submission" date="2025-08" db="UniProtKB">
        <authorList>
            <consortium name="Ensembl"/>
        </authorList>
    </citation>
    <scope>IDENTIFICATION</scope>
</reference>
<evidence type="ECO:0000313" key="3">
    <source>
        <dbReference type="Ensembl" id="ENSCCRP00000073559.2"/>
    </source>
</evidence>
<evidence type="ECO:0000256" key="2">
    <source>
        <dbReference type="ARBA" id="ARBA00022737"/>
    </source>
</evidence>
<sequence>MSRPPPDPLYILRGSGATVNSLHFCCGGDGPPFLYAGSGKGAIHLWNLTTRRAERILESHAGNSVIWLHSFKDSRSRFVSQGRDLRVCVWDLSEDRSTVTDSLLTGSVGFCQCSLLETRPGAALLAHPTENMEEVSVVEVRSWTPVCTLKPDSKLGMLMCMKMWQADSGPVLCAGYEDGSLVLWDVSHRRPFSCLKAHPEPVMCVDIDVCKQKGISGSSEKILQSWTLDNQQNLQMHDSVQMTNPGVSQLRIRADGKILATAGWDNNIRVFGLKKLKPLAVLQHHTDMRRYFLWDQTVFMLNFSRIMFDFKDGHEFRCIQRINNEHFWKRSLLETAVSHHSWMQVHRLRDRGAQSAPLIKAKRYQRKHRWIDP</sequence>